<keyword evidence="12" id="KW-1185">Reference proteome</keyword>
<dbReference type="Gene3D" id="3.10.20.90">
    <property type="entry name" value="Phosphatidylinositol 3-kinase Catalytic Subunit, Chain A, domain 1"/>
    <property type="match status" value="1"/>
</dbReference>
<comment type="subcellular location">
    <subcellularLocation>
        <location evidence="1 8">Nucleus</location>
    </subcellularLocation>
</comment>
<dbReference type="InterPro" id="IPR003311">
    <property type="entry name" value="AUX_IAA"/>
</dbReference>
<dbReference type="Pfam" id="PF02309">
    <property type="entry name" value="AUX_IAA"/>
    <property type="match status" value="2"/>
</dbReference>
<reference evidence="11 12" key="1">
    <citation type="journal article" date="2021" name="Nat. Commun.">
        <title>Incipient diploidization of the medicinal plant Perilla within 10,000 years.</title>
        <authorList>
            <person name="Zhang Y."/>
            <person name="Shen Q."/>
            <person name="Leng L."/>
            <person name="Zhang D."/>
            <person name="Chen S."/>
            <person name="Shi Y."/>
            <person name="Ning Z."/>
            <person name="Chen S."/>
        </authorList>
    </citation>
    <scope>NUCLEOTIDE SEQUENCE [LARGE SCALE GENOMIC DNA]</scope>
    <source>
        <strain evidence="12">cv. PC099</strain>
    </source>
</reference>
<dbReference type="PANTHER" id="PTHR31734:SF38">
    <property type="entry name" value="AUXIN-RESPONSIVE PROTEIN IAA29"/>
    <property type="match status" value="1"/>
</dbReference>
<evidence type="ECO:0000313" key="11">
    <source>
        <dbReference type="EMBL" id="KAH6829278.1"/>
    </source>
</evidence>
<keyword evidence="7 8" id="KW-0927">Auxin signaling pathway</keyword>
<dbReference type="SUPFAM" id="SSF54277">
    <property type="entry name" value="CAD &amp; PB1 domains"/>
    <property type="match status" value="1"/>
</dbReference>
<evidence type="ECO:0000256" key="3">
    <source>
        <dbReference type="ARBA" id="ARBA00022491"/>
    </source>
</evidence>
<proteinExistence type="inferred from homology"/>
<keyword evidence="4 8" id="KW-0805">Transcription regulation</keyword>
<gene>
    <name evidence="11" type="ORF">C2S53_011371</name>
</gene>
<dbReference type="InterPro" id="IPR033389">
    <property type="entry name" value="AUX/IAA_dom"/>
</dbReference>
<organism evidence="11 12">
    <name type="scientific">Perilla frutescens var. hirtella</name>
    <name type="common">Perilla citriodora</name>
    <name type="synonym">Perilla setoyensis</name>
    <dbReference type="NCBI Taxonomy" id="608512"/>
    <lineage>
        <taxon>Eukaryota</taxon>
        <taxon>Viridiplantae</taxon>
        <taxon>Streptophyta</taxon>
        <taxon>Embryophyta</taxon>
        <taxon>Tracheophyta</taxon>
        <taxon>Spermatophyta</taxon>
        <taxon>Magnoliopsida</taxon>
        <taxon>eudicotyledons</taxon>
        <taxon>Gunneridae</taxon>
        <taxon>Pentapetalae</taxon>
        <taxon>asterids</taxon>
        <taxon>lamiids</taxon>
        <taxon>Lamiales</taxon>
        <taxon>Lamiaceae</taxon>
        <taxon>Nepetoideae</taxon>
        <taxon>Elsholtzieae</taxon>
        <taxon>Perilla</taxon>
    </lineage>
</organism>
<keyword evidence="3 8" id="KW-0678">Repressor</keyword>
<feature type="region of interest" description="Disordered" evidence="9">
    <location>
        <begin position="1"/>
        <end position="24"/>
    </location>
</feature>
<dbReference type="GO" id="GO:0009734">
    <property type="term" value="P:auxin-activated signaling pathway"/>
    <property type="evidence" value="ECO:0007669"/>
    <property type="project" value="UniProtKB-UniRule"/>
</dbReference>
<keyword evidence="5 8" id="KW-0804">Transcription</keyword>
<sequence length="155" mass="17582">MELRLDLSLSTGSSPGSDPIQERGNINGEFVVGWPPVKSWRKQLCHHNRRACATNYVNVENSGGGGGGGGRRSNSLYVKVKMEGVGIVRKIDLSIHRSYRTLSPKLIALFGKSEENAEYKLMYQNNEGEWLHARDVPWEWFMKSVQRLKLVKKCY</sequence>
<dbReference type="GO" id="GO:0005634">
    <property type="term" value="C:nucleus"/>
    <property type="evidence" value="ECO:0007669"/>
    <property type="project" value="UniProtKB-SubCell"/>
</dbReference>
<evidence type="ECO:0000256" key="6">
    <source>
        <dbReference type="ARBA" id="ARBA00023242"/>
    </source>
</evidence>
<evidence type="ECO:0000256" key="1">
    <source>
        <dbReference type="ARBA" id="ARBA00004123"/>
    </source>
</evidence>
<evidence type="ECO:0000256" key="8">
    <source>
        <dbReference type="RuleBase" id="RU004549"/>
    </source>
</evidence>
<dbReference type="GO" id="GO:0006355">
    <property type="term" value="P:regulation of DNA-templated transcription"/>
    <property type="evidence" value="ECO:0007669"/>
    <property type="project" value="InterPro"/>
</dbReference>
<accession>A0AAD4J9Z4</accession>
<comment type="similarity">
    <text evidence="2 8">Belongs to the Aux/IAA family.</text>
</comment>
<feature type="domain" description="PB1" evidence="10">
    <location>
        <begin position="75"/>
        <end position="155"/>
    </location>
</feature>
<dbReference type="AlphaFoldDB" id="A0AAD4J9Z4"/>
<keyword evidence="6 8" id="KW-0539">Nucleus</keyword>
<dbReference type="EMBL" id="SDAM02000109">
    <property type="protein sequence ID" value="KAH6829278.1"/>
    <property type="molecule type" value="Genomic_DNA"/>
</dbReference>
<evidence type="ECO:0000313" key="12">
    <source>
        <dbReference type="Proteomes" id="UP001190926"/>
    </source>
</evidence>
<name>A0AAD4J9Z4_PERFH</name>
<comment type="caution">
    <text evidence="11">The sequence shown here is derived from an EMBL/GenBank/DDBJ whole genome shotgun (WGS) entry which is preliminary data.</text>
</comment>
<protein>
    <recommendedName>
        <fullName evidence="8">Auxin-responsive protein</fullName>
    </recommendedName>
</protein>
<dbReference type="PROSITE" id="PS51745">
    <property type="entry name" value="PB1"/>
    <property type="match status" value="1"/>
</dbReference>
<dbReference type="InterPro" id="IPR053793">
    <property type="entry name" value="PB1-like"/>
</dbReference>
<comment type="function">
    <text evidence="8">Aux/IAA proteins are short-lived transcriptional factors that function as repressors of early auxin response genes at low auxin concentrations.</text>
</comment>
<evidence type="ECO:0000259" key="10">
    <source>
        <dbReference type="PROSITE" id="PS51745"/>
    </source>
</evidence>
<evidence type="ECO:0000256" key="2">
    <source>
        <dbReference type="ARBA" id="ARBA00006728"/>
    </source>
</evidence>
<dbReference type="Proteomes" id="UP001190926">
    <property type="component" value="Unassembled WGS sequence"/>
</dbReference>
<evidence type="ECO:0000256" key="4">
    <source>
        <dbReference type="ARBA" id="ARBA00023015"/>
    </source>
</evidence>
<comment type="subunit">
    <text evidence="8">Homodimers and heterodimers.</text>
</comment>
<evidence type="ECO:0000256" key="5">
    <source>
        <dbReference type="ARBA" id="ARBA00023163"/>
    </source>
</evidence>
<dbReference type="PANTHER" id="PTHR31734">
    <property type="entry name" value="AUXIN-RESPONSIVE PROTEIN IAA17"/>
    <property type="match status" value="1"/>
</dbReference>
<evidence type="ECO:0000256" key="7">
    <source>
        <dbReference type="ARBA" id="ARBA00023294"/>
    </source>
</evidence>
<evidence type="ECO:0000256" key="9">
    <source>
        <dbReference type="SAM" id="MobiDB-lite"/>
    </source>
</evidence>